<reference evidence="1 2" key="1">
    <citation type="submission" date="2019-10" db="EMBL/GenBank/DDBJ databases">
        <title>Genome sequence of Phaeocystidibacter marisrubri JCM30614 (type strain).</title>
        <authorList>
            <person name="Bowman J.P."/>
        </authorList>
    </citation>
    <scope>NUCLEOTIDE SEQUENCE [LARGE SCALE GENOMIC DNA]</scope>
    <source>
        <strain evidence="1 2">JCM 30614</strain>
    </source>
</reference>
<evidence type="ECO:0000313" key="2">
    <source>
        <dbReference type="Proteomes" id="UP000484164"/>
    </source>
</evidence>
<dbReference type="AlphaFoldDB" id="A0A6L3ZJ04"/>
<evidence type="ECO:0000313" key="1">
    <source>
        <dbReference type="EMBL" id="KAB2817425.1"/>
    </source>
</evidence>
<gene>
    <name evidence="1" type="ORF">F8C82_03240</name>
</gene>
<accession>A0A6L3ZJ04</accession>
<dbReference type="EMBL" id="WBVQ01000001">
    <property type="protein sequence ID" value="KAB2817425.1"/>
    <property type="molecule type" value="Genomic_DNA"/>
</dbReference>
<name>A0A6L3ZJ04_9FLAO</name>
<comment type="caution">
    <text evidence="1">The sequence shown here is derived from an EMBL/GenBank/DDBJ whole genome shotgun (WGS) entry which is preliminary data.</text>
</comment>
<dbReference type="RefSeq" id="WP_151691996.1">
    <property type="nucleotide sequence ID" value="NZ_BMGX01000002.1"/>
</dbReference>
<protein>
    <recommendedName>
        <fullName evidence="3">Four helix bundle protein</fullName>
    </recommendedName>
</protein>
<organism evidence="1 2">
    <name type="scientific">Phaeocystidibacter marisrubri</name>
    <dbReference type="NCBI Taxonomy" id="1577780"/>
    <lineage>
        <taxon>Bacteria</taxon>
        <taxon>Pseudomonadati</taxon>
        <taxon>Bacteroidota</taxon>
        <taxon>Flavobacteriia</taxon>
        <taxon>Flavobacteriales</taxon>
        <taxon>Phaeocystidibacteraceae</taxon>
        <taxon>Phaeocystidibacter</taxon>
    </lineage>
</organism>
<dbReference type="Proteomes" id="UP000484164">
    <property type="component" value="Unassembled WGS sequence"/>
</dbReference>
<proteinExistence type="predicted"/>
<dbReference type="OrthoDB" id="9877100at2"/>
<sequence length="121" mass="14385">MNKKRAGEAAADLLDCSSVIVKRLQLRNLSRLAEELILVMRTVQLRFEDVTTASYHNANSRSWKVLVQSLYRMEALFRDLDRRGLLKSDEFEFLHECMEEVHKFVRRYFAKRDQPQWRHGA</sequence>
<evidence type="ECO:0008006" key="3">
    <source>
        <dbReference type="Google" id="ProtNLM"/>
    </source>
</evidence>
<keyword evidence="2" id="KW-1185">Reference proteome</keyword>